<dbReference type="InterPro" id="IPR043519">
    <property type="entry name" value="NT_sf"/>
</dbReference>
<dbReference type="SUPFAM" id="SSF81593">
    <property type="entry name" value="Nucleotidyltransferase substrate binding subunit/domain"/>
    <property type="match status" value="1"/>
</dbReference>
<dbReference type="InterPro" id="IPR013546">
    <property type="entry name" value="PII_UdlTrfase/GS_AdlTrfase"/>
</dbReference>
<keyword evidence="4 7" id="KW-0378">Hydrolase</keyword>
<keyword evidence="8" id="KW-0175">Coiled coil</keyword>
<comment type="activity regulation">
    <text evidence="7">Uridylyltransferase (UTase) activity is inhibited by glutamine, while glutamine activates uridylyl-removing (UR) activity.</text>
</comment>
<comment type="catalytic activity">
    <reaction evidence="7">
        <text>[protein-PII]-L-tyrosine + UTP = [protein-PII]-uridylyl-L-tyrosine + diphosphate</text>
        <dbReference type="Rhea" id="RHEA:13673"/>
        <dbReference type="Rhea" id="RHEA-COMP:12147"/>
        <dbReference type="Rhea" id="RHEA-COMP:12148"/>
        <dbReference type="ChEBI" id="CHEBI:33019"/>
        <dbReference type="ChEBI" id="CHEBI:46398"/>
        <dbReference type="ChEBI" id="CHEBI:46858"/>
        <dbReference type="ChEBI" id="CHEBI:90602"/>
        <dbReference type="EC" id="2.7.7.59"/>
    </reaction>
</comment>
<comment type="caution">
    <text evidence="12">The sequence shown here is derived from an EMBL/GenBank/DDBJ whole genome shotgun (WGS) entry which is preliminary data.</text>
</comment>
<comment type="caution">
    <text evidence="7">Lacks conserved residue(s) required for the propagation of feature annotation.</text>
</comment>
<dbReference type="InterPro" id="IPR003607">
    <property type="entry name" value="HD/PDEase_dom"/>
</dbReference>
<keyword evidence="1 7" id="KW-0808">Transferase</keyword>
<dbReference type="PANTHER" id="PTHR47320:SF1">
    <property type="entry name" value="BIFUNCTIONAL URIDYLYLTRANSFERASE_URIDYLYL-REMOVING ENZYME"/>
    <property type="match status" value="1"/>
</dbReference>
<comment type="function">
    <text evidence="7">Modifies, by uridylylation and deuridylylation, the PII regulatory proteins (GlnB and homologs), in response to the nitrogen status of the cell that GlnD senses through the glutamine level. Under low glutamine levels, catalyzes the conversion of the PII proteins and UTP to PII-UMP and PPi, while under higher glutamine levels, GlnD hydrolyzes PII-UMP to PII and UMP (deuridylylation). Thus, controls uridylylation state and activity of the PII proteins, and plays an important role in the regulation of nitrogen metabolism.</text>
</comment>
<feature type="coiled-coil region" evidence="8">
    <location>
        <begin position="659"/>
        <end position="686"/>
    </location>
</feature>
<dbReference type="CDD" id="cd04900">
    <property type="entry name" value="ACT_UUR-like_1"/>
    <property type="match status" value="1"/>
</dbReference>
<dbReference type="InterPro" id="IPR002912">
    <property type="entry name" value="ACT_dom"/>
</dbReference>
<dbReference type="PROSITE" id="PS51831">
    <property type="entry name" value="HD"/>
    <property type="match status" value="1"/>
</dbReference>
<reference evidence="12 13" key="1">
    <citation type="submission" date="2020-08" db="EMBL/GenBank/DDBJ databases">
        <title>Genomic Encyclopedia of Type Strains, Phase IV (KMG-IV): sequencing the most valuable type-strain genomes for metagenomic binning, comparative biology and taxonomic classification.</title>
        <authorList>
            <person name="Goeker M."/>
        </authorList>
    </citation>
    <scope>NUCLEOTIDE SEQUENCE [LARGE SCALE GENOMIC DNA]</scope>
    <source>
        <strain evidence="12 13">DSM 101064</strain>
    </source>
</reference>
<dbReference type="GO" id="GO:0006808">
    <property type="term" value="P:regulation of nitrogen utilization"/>
    <property type="evidence" value="ECO:0007669"/>
    <property type="project" value="UniProtKB-UniRule"/>
</dbReference>
<dbReference type="Gene3D" id="1.10.3090.10">
    <property type="entry name" value="cca-adding enzyme, domain 2"/>
    <property type="match status" value="1"/>
</dbReference>
<dbReference type="NCBIfam" id="TIGR01693">
    <property type="entry name" value="UTase_glnD"/>
    <property type="match status" value="1"/>
</dbReference>
<comment type="catalytic activity">
    <reaction evidence="7">
        <text>[protein-PII]-uridylyl-L-tyrosine + H2O = [protein-PII]-L-tyrosine + UMP + H(+)</text>
        <dbReference type="Rhea" id="RHEA:48600"/>
        <dbReference type="Rhea" id="RHEA-COMP:12147"/>
        <dbReference type="Rhea" id="RHEA-COMP:12148"/>
        <dbReference type="ChEBI" id="CHEBI:15377"/>
        <dbReference type="ChEBI" id="CHEBI:15378"/>
        <dbReference type="ChEBI" id="CHEBI:46858"/>
        <dbReference type="ChEBI" id="CHEBI:57865"/>
        <dbReference type="ChEBI" id="CHEBI:90602"/>
    </reaction>
</comment>
<feature type="domain" description="HD" evidence="11">
    <location>
        <begin position="512"/>
        <end position="634"/>
    </location>
</feature>
<dbReference type="NCBIfam" id="NF003467">
    <property type="entry name" value="PRK05092.1"/>
    <property type="match status" value="1"/>
</dbReference>
<evidence type="ECO:0000256" key="8">
    <source>
        <dbReference type="SAM" id="Coils"/>
    </source>
</evidence>
<feature type="region of interest" description="Uridylyltransferase" evidence="7">
    <location>
        <begin position="1"/>
        <end position="395"/>
    </location>
</feature>
<keyword evidence="2 7" id="KW-0548">Nucleotidyltransferase</keyword>
<dbReference type="PROSITE" id="PS51671">
    <property type="entry name" value="ACT"/>
    <property type="match status" value="2"/>
</dbReference>
<dbReference type="AlphaFoldDB" id="A0A7W9BHR7"/>
<dbReference type="SUPFAM" id="SSF55021">
    <property type="entry name" value="ACT-like"/>
    <property type="match status" value="2"/>
</dbReference>
<evidence type="ECO:0000256" key="2">
    <source>
        <dbReference type="ARBA" id="ARBA00022695"/>
    </source>
</evidence>
<feature type="domain" description="ACT" evidence="10">
    <location>
        <begin position="750"/>
        <end position="826"/>
    </location>
</feature>
<dbReference type="SUPFAM" id="SSF81301">
    <property type="entry name" value="Nucleotidyltransferase"/>
    <property type="match status" value="1"/>
</dbReference>
<dbReference type="SUPFAM" id="SSF81891">
    <property type="entry name" value="Poly A polymerase C-terminal region-like"/>
    <property type="match status" value="1"/>
</dbReference>
<evidence type="ECO:0000313" key="12">
    <source>
        <dbReference type="EMBL" id="MBB5720497.1"/>
    </source>
</evidence>
<dbReference type="InterPro" id="IPR006674">
    <property type="entry name" value="HD_domain"/>
</dbReference>
<evidence type="ECO:0000256" key="5">
    <source>
        <dbReference type="ARBA" id="ARBA00022842"/>
    </source>
</evidence>
<proteinExistence type="inferred from homology"/>
<evidence type="ECO:0000256" key="6">
    <source>
        <dbReference type="ARBA" id="ARBA00023268"/>
    </source>
</evidence>
<dbReference type="PANTHER" id="PTHR47320">
    <property type="entry name" value="BIFUNCTIONAL URIDYLYLTRANSFERASE/URIDYLYL-REMOVING ENZYME"/>
    <property type="match status" value="1"/>
</dbReference>
<evidence type="ECO:0000259" key="10">
    <source>
        <dbReference type="PROSITE" id="PS51671"/>
    </source>
</evidence>
<comment type="cofactor">
    <cofactor evidence="7">
        <name>Mg(2+)</name>
        <dbReference type="ChEBI" id="CHEBI:18420"/>
    </cofactor>
</comment>
<evidence type="ECO:0000256" key="3">
    <source>
        <dbReference type="ARBA" id="ARBA00022737"/>
    </source>
</evidence>
<dbReference type="EC" id="3.1.4.-" evidence="7"/>
<evidence type="ECO:0000313" key="13">
    <source>
        <dbReference type="Proteomes" id="UP000535415"/>
    </source>
</evidence>
<sequence>MNQHRGALADQVSDPTNTTYDLETPDNLICPASEIFDQPAVRIALDAAVNQTTDHKIIRSRTVEILSKARIAGRKRIAEAFAVDPFPGRRGTRAYSWLTDQVVGEVLHVAQTYLHPLPNPTEAERIAIIAVGGYGRGEMAAHSDVDLLFLNPYKITPWAESLIESMLYILWDLKLKVGHASRTIKDCIRLGREDFTIRTSLVEYRYLAGDEELAQTLATTLWEELFSGTAAEFIEAKLEERQQRHTKQGGQRYVVEPNVKEGKGGLRDLQSLFWIGKYVHGTQNAKELIAFGVYTEGEFLKFKAAEDFLWSVRCHMHISADRAVDQLTFDMQVDVAERLGYTDHDGRRAVEFFMQDYFRHATTVGELTRVFLTSLEATHTKAEPMLLRLFKRRKKAKAPYKIEQNRLTIADEDAFFADKLNMLGIVEEVLRTGTLMHPDAVRLIAANLDQIDDSLRNDPRARKLFLGIMLKHGNPERGLRRMNELGLLAAFIPEFAPIVAMMQFNMYHHYTVDEHTIQCISHLSKIEREELVEELPLASGILKGGVNRKVLFVALLLHDIGKGRPVDHSVLGAQIARVVGPRLGLSKKDCETVEWLIRYHLLMSDTAQKRDIAEPRTVKGFAKAVKTVERLDLLTVLTVCDIRGVGPGTWNNWKAVLIRNLYAATKDALENGLEDLNRESRENEAKRALRVALSDWKPKDLKLEIGRHYGTYWQGLPGTTHVVFANLLNGISDDRLAIDLMLDEDRDATRVCFAMVDHPGLFSRMTGALALVGANIVDARTYTSKDGYATAVFWIQDADGHPYEAARLPRLQQMIVKTLHGEVVAREALKGRDKIKKRERAFRVPTVITFDNVGSEIYTIIEVDTRDRPGLLYDLTRTLAENHVYIASAVIATFGEQIVDTFYVKDMVGLKYHTESKRDALEKNLREAIIQGAQRAAT</sequence>
<keyword evidence="3" id="KW-0677">Repeat</keyword>
<dbReference type="Pfam" id="PF24931">
    <property type="entry name" value="ACT_ACR9_3rd"/>
    <property type="match status" value="1"/>
</dbReference>
<keyword evidence="6 7" id="KW-0511">Multifunctional enzyme</keyword>
<evidence type="ECO:0000256" key="9">
    <source>
        <dbReference type="SAM" id="MobiDB-lite"/>
    </source>
</evidence>
<dbReference type="GO" id="GO:0008773">
    <property type="term" value="F:[protein-PII] uridylyltransferase activity"/>
    <property type="evidence" value="ECO:0007669"/>
    <property type="project" value="UniProtKB-UniRule"/>
</dbReference>
<dbReference type="GO" id="GO:0008081">
    <property type="term" value="F:phosphoric diester hydrolase activity"/>
    <property type="evidence" value="ECO:0007669"/>
    <property type="project" value="UniProtKB-UniRule"/>
</dbReference>
<feature type="domain" description="ACT" evidence="10">
    <location>
        <begin position="860"/>
        <end position="935"/>
    </location>
</feature>
<dbReference type="PIRSF" id="PIRSF006288">
    <property type="entry name" value="PII_uridyltransf"/>
    <property type="match status" value="1"/>
</dbReference>
<keyword evidence="5 7" id="KW-0460">Magnesium</keyword>
<dbReference type="InterPro" id="IPR045865">
    <property type="entry name" value="ACT-like_dom_sf"/>
</dbReference>
<keyword evidence="13" id="KW-1185">Reference proteome</keyword>
<dbReference type="Pfam" id="PF08335">
    <property type="entry name" value="GlnD_UR_UTase"/>
    <property type="match status" value="1"/>
</dbReference>
<dbReference type="HAMAP" id="MF_00277">
    <property type="entry name" value="PII_uridylyl_transf"/>
    <property type="match status" value="1"/>
</dbReference>
<dbReference type="Pfam" id="PF01966">
    <property type="entry name" value="HD"/>
    <property type="match status" value="1"/>
</dbReference>
<organism evidence="12 13">
    <name type="scientific">Yoonia ponticola</name>
    <dbReference type="NCBI Taxonomy" id="1524255"/>
    <lineage>
        <taxon>Bacteria</taxon>
        <taxon>Pseudomonadati</taxon>
        <taxon>Pseudomonadota</taxon>
        <taxon>Alphaproteobacteria</taxon>
        <taxon>Rhodobacterales</taxon>
        <taxon>Paracoccaceae</taxon>
        <taxon>Yoonia</taxon>
    </lineage>
</organism>
<accession>A0A7W9BHR7</accession>
<evidence type="ECO:0000256" key="7">
    <source>
        <dbReference type="HAMAP-Rule" id="MF_00277"/>
    </source>
</evidence>
<dbReference type="InterPro" id="IPR010043">
    <property type="entry name" value="UTase/UR"/>
</dbReference>
<dbReference type="EC" id="2.7.7.59" evidence="7"/>
<name>A0A7W9BHR7_9RHOB</name>
<evidence type="ECO:0000256" key="4">
    <source>
        <dbReference type="ARBA" id="ARBA00022801"/>
    </source>
</evidence>
<dbReference type="CDD" id="cd04899">
    <property type="entry name" value="ACT_ACR-UUR-like_2"/>
    <property type="match status" value="1"/>
</dbReference>
<dbReference type="SMART" id="SM00471">
    <property type="entry name" value="HDc"/>
    <property type="match status" value="1"/>
</dbReference>
<evidence type="ECO:0000256" key="1">
    <source>
        <dbReference type="ARBA" id="ARBA00022679"/>
    </source>
</evidence>
<dbReference type="CDD" id="cd05401">
    <property type="entry name" value="NT_GlnE_GlnD_like"/>
    <property type="match status" value="1"/>
</dbReference>
<dbReference type="CDD" id="cd00077">
    <property type="entry name" value="HDc"/>
    <property type="match status" value="1"/>
</dbReference>
<dbReference type="Gene3D" id="3.30.460.10">
    <property type="entry name" value="Beta Polymerase, domain 2"/>
    <property type="match status" value="1"/>
</dbReference>
<evidence type="ECO:0000259" key="11">
    <source>
        <dbReference type="PROSITE" id="PS51831"/>
    </source>
</evidence>
<dbReference type="EMBL" id="JACIJM010000001">
    <property type="protein sequence ID" value="MBB5720497.1"/>
    <property type="molecule type" value="Genomic_DNA"/>
</dbReference>
<protein>
    <recommendedName>
        <fullName evidence="7">Bifunctional uridylyltransferase/uridylyl-removing enzyme</fullName>
        <shortName evidence="7">UTase/UR</shortName>
    </recommendedName>
    <alternativeName>
        <fullName evidence="7">Bifunctional [protein-PII] modification enzyme</fullName>
    </alternativeName>
    <alternativeName>
        <fullName evidence="7">Bifunctional nitrogen sensor protein</fullName>
    </alternativeName>
    <domain>
        <recommendedName>
            <fullName evidence="7">[Protein-PII] uridylyltransferase</fullName>
            <shortName evidence="7">PII uridylyltransferase</shortName>
            <shortName evidence="7">UTase</shortName>
            <ecNumber evidence="7">2.7.7.59</ecNumber>
        </recommendedName>
    </domain>
    <domain>
        <recommendedName>
            <fullName evidence="7">[Protein-PII]-UMP uridylyl-removing enzyme</fullName>
            <shortName evidence="7">UR</shortName>
            <ecNumber evidence="7">3.1.4.-</ecNumber>
        </recommendedName>
    </domain>
</protein>
<gene>
    <name evidence="7" type="primary">glnD</name>
    <name evidence="12" type="ORF">FHS72_000101</name>
</gene>
<comment type="domain">
    <text evidence="7">Has four distinct domains: an N-terminal nucleotidyltransferase (NT) domain responsible for UTase activity, a central HD domain that encodes UR activity, and two C-terminal ACT domains that seem to have a role in glutamine sensing.</text>
</comment>
<comment type="similarity">
    <text evidence="7">Belongs to the GlnD family.</text>
</comment>
<feature type="region of interest" description="Disordered" evidence="9">
    <location>
        <begin position="1"/>
        <end position="23"/>
    </location>
</feature>
<dbReference type="Proteomes" id="UP000535415">
    <property type="component" value="Unassembled WGS sequence"/>
</dbReference>